<feature type="domain" description="CCHC-type" evidence="7">
    <location>
        <begin position="418"/>
        <end position="433"/>
    </location>
</feature>
<keyword evidence="1" id="KW-0479">Metal-binding</keyword>
<feature type="compositionally biased region" description="Low complexity" evidence="6">
    <location>
        <begin position="121"/>
        <end position="130"/>
    </location>
</feature>
<evidence type="ECO:0000256" key="2">
    <source>
        <dbReference type="ARBA" id="ARBA00022737"/>
    </source>
</evidence>
<evidence type="ECO:0000256" key="3">
    <source>
        <dbReference type="ARBA" id="ARBA00022771"/>
    </source>
</evidence>
<keyword evidence="4" id="KW-0862">Zinc</keyword>
<evidence type="ECO:0000256" key="1">
    <source>
        <dbReference type="ARBA" id="ARBA00022723"/>
    </source>
</evidence>
<evidence type="ECO:0000313" key="8">
    <source>
        <dbReference type="EMBL" id="KAJ3645889.1"/>
    </source>
</evidence>
<sequence>MTRFARAKGSKASNERVPEDATPWSEMKKQLLEKKQHAEEAKKKQEADKQRQKNYKRFLDEVGEEESKNSKWAEFPKKGTKQKADNDVIETEVKPPKRKKLEENNNVGETEQRHRKKKVKVVAQKGGAQQENASEGASTNQKKQKIEDPSSTNGMTNKQQPKKKKKLKILTGEDGQQLQIPTSDKKSENEVTAKAAKVVKQDKKTPKVVAKKKGIRNKNKQNNGNQKGKPEKPATNTPPSEEDLKKIEKKKQKKIRQLEKRKLNTENQPKFSQPSKKHTKFQNKQKPERRKEFQNSMIINGEEVEIAYVDNFPIKKEDADRIKQLRKQMISKGLPRSEINVALKLERRKAEKALARLKKKVCFNCRKSGHNLSECPSLNNQMMAESSGTGICFKCGSTEHTHFECKVVRGQEFKFAQCFICNEQGHIARQCPDNARGLYPKGGACKVCGDVTHLKKDCPKYQMQQQQLEQSVKLGVMNSDNPDNLDRDDEPVNIKEIKRPNKIVKF</sequence>
<dbReference type="PANTHER" id="PTHR46242:SF1">
    <property type="entry name" value="ZINC FINGER CCHC DOMAIN-CONTAINING PROTEIN 9"/>
    <property type="match status" value="1"/>
</dbReference>
<keyword evidence="2" id="KW-0677">Repeat</keyword>
<name>A0AA38HYU5_9CUCU</name>
<dbReference type="GO" id="GO:0008270">
    <property type="term" value="F:zinc ion binding"/>
    <property type="evidence" value="ECO:0007669"/>
    <property type="project" value="UniProtKB-KW"/>
</dbReference>
<proteinExistence type="predicted"/>
<dbReference type="PROSITE" id="PS50158">
    <property type="entry name" value="ZF_CCHC"/>
    <property type="match status" value="2"/>
</dbReference>
<feature type="compositionally biased region" description="Basic and acidic residues" evidence="6">
    <location>
        <begin position="26"/>
        <end position="103"/>
    </location>
</feature>
<feature type="region of interest" description="Disordered" evidence="6">
    <location>
        <begin position="1"/>
        <end position="293"/>
    </location>
</feature>
<dbReference type="AlphaFoldDB" id="A0AA38HYU5"/>
<feature type="compositionally biased region" description="Polar residues" evidence="6">
    <location>
        <begin position="265"/>
        <end position="274"/>
    </location>
</feature>
<dbReference type="GO" id="GO:0003676">
    <property type="term" value="F:nucleic acid binding"/>
    <property type="evidence" value="ECO:0007669"/>
    <property type="project" value="InterPro"/>
</dbReference>
<dbReference type="FunFam" id="4.10.60.10:FF:000091">
    <property type="entry name" value="Zinc finger CCHC-type-containing 9"/>
    <property type="match status" value="1"/>
</dbReference>
<dbReference type="InterPro" id="IPR001878">
    <property type="entry name" value="Znf_CCHC"/>
</dbReference>
<keyword evidence="3 5" id="KW-0863">Zinc-finger</keyword>
<accession>A0AA38HYU5</accession>
<organism evidence="8 9">
    <name type="scientific">Zophobas morio</name>
    <dbReference type="NCBI Taxonomy" id="2755281"/>
    <lineage>
        <taxon>Eukaryota</taxon>
        <taxon>Metazoa</taxon>
        <taxon>Ecdysozoa</taxon>
        <taxon>Arthropoda</taxon>
        <taxon>Hexapoda</taxon>
        <taxon>Insecta</taxon>
        <taxon>Pterygota</taxon>
        <taxon>Neoptera</taxon>
        <taxon>Endopterygota</taxon>
        <taxon>Coleoptera</taxon>
        <taxon>Polyphaga</taxon>
        <taxon>Cucujiformia</taxon>
        <taxon>Tenebrionidae</taxon>
        <taxon>Zophobas</taxon>
    </lineage>
</organism>
<dbReference type="Proteomes" id="UP001168821">
    <property type="component" value="Unassembled WGS sequence"/>
</dbReference>
<protein>
    <recommendedName>
        <fullName evidence="7">CCHC-type domain-containing protein</fullName>
    </recommendedName>
</protein>
<dbReference type="PANTHER" id="PTHR46242">
    <property type="entry name" value="ZINC FINGER CCHC DOMAIN-CONTAINING PROTEIN 9 ZCCHC9"/>
    <property type="match status" value="1"/>
</dbReference>
<evidence type="ECO:0000256" key="4">
    <source>
        <dbReference type="ARBA" id="ARBA00022833"/>
    </source>
</evidence>
<reference evidence="8" key="1">
    <citation type="journal article" date="2023" name="G3 (Bethesda)">
        <title>Whole genome assemblies of Zophobas morio and Tenebrio molitor.</title>
        <authorList>
            <person name="Kaur S."/>
            <person name="Stinson S.A."/>
            <person name="diCenzo G.C."/>
        </authorList>
    </citation>
    <scope>NUCLEOTIDE SEQUENCE</scope>
    <source>
        <strain evidence="8">QUZm001</strain>
    </source>
</reference>
<evidence type="ECO:0000256" key="6">
    <source>
        <dbReference type="SAM" id="MobiDB-lite"/>
    </source>
</evidence>
<gene>
    <name evidence="8" type="ORF">Zmor_023511</name>
</gene>
<evidence type="ECO:0000313" key="9">
    <source>
        <dbReference type="Proteomes" id="UP001168821"/>
    </source>
</evidence>
<comment type="caution">
    <text evidence="8">The sequence shown here is derived from an EMBL/GenBank/DDBJ whole genome shotgun (WGS) entry which is preliminary data.</text>
</comment>
<keyword evidence="9" id="KW-1185">Reference proteome</keyword>
<dbReference type="InterPro" id="IPR036875">
    <property type="entry name" value="Znf_CCHC_sf"/>
</dbReference>
<dbReference type="Gene3D" id="4.10.60.10">
    <property type="entry name" value="Zinc finger, CCHC-type"/>
    <property type="match status" value="2"/>
</dbReference>
<evidence type="ECO:0000256" key="5">
    <source>
        <dbReference type="PROSITE-ProRule" id="PRU00047"/>
    </source>
</evidence>
<feature type="domain" description="CCHC-type" evidence="7">
    <location>
        <begin position="362"/>
        <end position="377"/>
    </location>
</feature>
<dbReference type="InterPro" id="IPR042246">
    <property type="entry name" value="ZCCHC9"/>
</dbReference>
<feature type="compositionally biased region" description="Basic residues" evidence="6">
    <location>
        <begin position="209"/>
        <end position="219"/>
    </location>
</feature>
<dbReference type="SMART" id="SM00343">
    <property type="entry name" value="ZnF_C2HC"/>
    <property type="match status" value="4"/>
</dbReference>
<evidence type="ECO:0000259" key="7">
    <source>
        <dbReference type="PROSITE" id="PS50158"/>
    </source>
</evidence>
<dbReference type="SUPFAM" id="SSF57756">
    <property type="entry name" value="Retrovirus zinc finger-like domains"/>
    <property type="match status" value="2"/>
</dbReference>
<dbReference type="EMBL" id="JALNTZ010000007">
    <property type="protein sequence ID" value="KAJ3645889.1"/>
    <property type="molecule type" value="Genomic_DNA"/>
</dbReference>
<dbReference type="Pfam" id="PF00098">
    <property type="entry name" value="zf-CCHC"/>
    <property type="match status" value="1"/>
</dbReference>
<feature type="compositionally biased region" description="Polar residues" evidence="6">
    <location>
        <begin position="131"/>
        <end position="141"/>
    </location>
</feature>
<dbReference type="GO" id="GO:0005730">
    <property type="term" value="C:nucleolus"/>
    <property type="evidence" value="ECO:0007669"/>
    <property type="project" value="TreeGrafter"/>
</dbReference>